<feature type="region of interest" description="Disordered" evidence="1">
    <location>
        <begin position="221"/>
        <end position="258"/>
    </location>
</feature>
<feature type="domain" description="E3 ubiquitin-protein ligase UBR4 N-terminal" evidence="2">
    <location>
        <begin position="1"/>
        <end position="861"/>
    </location>
</feature>
<evidence type="ECO:0000313" key="4">
    <source>
        <dbReference type="Proteomes" id="UP001444071"/>
    </source>
</evidence>
<evidence type="ECO:0000256" key="1">
    <source>
        <dbReference type="SAM" id="MobiDB-lite"/>
    </source>
</evidence>
<name>A0ABV0WJX3_9TELE</name>
<proteinExistence type="predicted"/>
<protein>
    <submittedName>
        <fullName evidence="3">E3 ubiquitin-protein ligase ubr4</fullName>
    </submittedName>
</protein>
<keyword evidence="4" id="KW-1185">Reference proteome</keyword>
<dbReference type="InterPro" id="IPR045841">
    <property type="entry name" value="E3_UBR4_N"/>
</dbReference>
<feature type="compositionally biased region" description="Acidic residues" evidence="1">
    <location>
        <begin position="189"/>
        <end position="206"/>
    </location>
</feature>
<feature type="compositionally biased region" description="Low complexity" evidence="1">
    <location>
        <begin position="174"/>
        <end position="185"/>
    </location>
</feature>
<organism evidence="3 4">
    <name type="scientific">Xenotaenia resolanae</name>
    <dbReference type="NCBI Taxonomy" id="208358"/>
    <lineage>
        <taxon>Eukaryota</taxon>
        <taxon>Metazoa</taxon>
        <taxon>Chordata</taxon>
        <taxon>Craniata</taxon>
        <taxon>Vertebrata</taxon>
        <taxon>Euteleostomi</taxon>
        <taxon>Actinopterygii</taxon>
        <taxon>Neopterygii</taxon>
        <taxon>Teleostei</taxon>
        <taxon>Neoteleostei</taxon>
        <taxon>Acanthomorphata</taxon>
        <taxon>Ovalentaria</taxon>
        <taxon>Atherinomorphae</taxon>
        <taxon>Cyprinodontiformes</taxon>
        <taxon>Goodeidae</taxon>
        <taxon>Xenotaenia</taxon>
    </lineage>
</organism>
<dbReference type="Pfam" id="PF19423">
    <property type="entry name" value="E3_UBR4_N"/>
    <property type="match status" value="1"/>
</dbReference>
<feature type="compositionally biased region" description="Polar residues" evidence="1">
    <location>
        <begin position="245"/>
        <end position="254"/>
    </location>
</feature>
<comment type="caution">
    <text evidence="3">The sequence shown here is derived from an EMBL/GenBank/DDBJ whole genome shotgun (WGS) entry which is preliminary data.</text>
</comment>
<dbReference type="PANTHER" id="PTHR21725:SF1">
    <property type="entry name" value="E3 UBIQUITIN-PROTEIN LIGASE UBR4"/>
    <property type="match status" value="1"/>
</dbReference>
<gene>
    <name evidence="3" type="primary">UBR4_2</name>
    <name evidence="3" type="ORF">XENORESO_003847</name>
</gene>
<sequence length="861" mass="95401">LEIYEMIGQAISNSRRAGGEHYQNFQLLGAWCLLNSLYLILNLSPTALADKGKEKDPLAALRVRDIAARTKDGAGSPKLGPGKGHQGFGILSVILANHAIKLLTSLFQDLQVEALHRGWASDGPPAELNIMAQSTSIQRVQRLIDSVPLTNLLFTLLSTAYKKACVLQRQRKGSVSSDASASTDSNTYYEDDFSSTEEDSSQDDDSEPILGLWFEEAISPTKDKVAPPPPPPPPPLETSPRLKSPSKQNPSENGNILAGRKDPEMFLSLASSILNFITTSMLKSRNNFIRNYVSVSLTEQNMATLASIIKDVDKDVKGSSDEVFSLALYHFNHTLVTSDLPSPVLQNTLLQQLGVAPFSEGPWPLYIHPQSLSVLSRLLLIWQHKASLQGEPDVPECMKVWERFLGTLKQHTIQGSIHSEDDLNVEHLQLLLLLFHNLSERGRRSVLAMLTQTIIEVAQSRDSQLKSVPLHLARLLLVFDYLLRHYSKAPLYLFEQVQYNLLTPPSSGPGSVQEGGKRGSLPLYYGFKEVEENWAKHCSADSNVQPKFYCVLSPEASEDDISRLDAKAFPKLVGGAVKYDELYAWLISLLEAGSQLDTARRQENKPVTPMEACSLQYYFLVLWRILGVLPPSKAFMEQLKTGCSDPSESDILHTLRWSSRLRVSTYVQWIKEHLVKQGMKADQAASLVETAAARCSTVKYDVELGEEYIARQISTFSSVDPNVVLPLHQLPSLQAIYTLDAVISKVQVSLDEHLSKVAIEADTHKSSDITKNLLPATLQLTDIYTAFTRSYLLLNIPEEGENKLTGAKLQGYAAVLSIGSTRCKANLLGPNLMQNLPSAVQTVCETWNSIHTNEFPNIGSW</sequence>
<evidence type="ECO:0000259" key="2">
    <source>
        <dbReference type="Pfam" id="PF19423"/>
    </source>
</evidence>
<dbReference type="PANTHER" id="PTHR21725">
    <property type="entry name" value="E3 UBIQUITIN-PROTEIN LIGASE UBR4"/>
    <property type="match status" value="1"/>
</dbReference>
<feature type="compositionally biased region" description="Pro residues" evidence="1">
    <location>
        <begin position="226"/>
        <end position="237"/>
    </location>
</feature>
<accession>A0ABV0WJX3</accession>
<evidence type="ECO:0000313" key="3">
    <source>
        <dbReference type="EMBL" id="MEQ2269384.1"/>
    </source>
</evidence>
<feature type="non-terminal residue" evidence="3">
    <location>
        <position position="1"/>
    </location>
</feature>
<dbReference type="InterPro" id="IPR045189">
    <property type="entry name" value="UBR4-like"/>
</dbReference>
<feature type="non-terminal residue" evidence="3">
    <location>
        <position position="861"/>
    </location>
</feature>
<feature type="region of interest" description="Disordered" evidence="1">
    <location>
        <begin position="172"/>
        <end position="206"/>
    </location>
</feature>
<dbReference type="Proteomes" id="UP001444071">
    <property type="component" value="Unassembled WGS sequence"/>
</dbReference>
<dbReference type="EMBL" id="JAHRIM010051713">
    <property type="protein sequence ID" value="MEQ2269384.1"/>
    <property type="molecule type" value="Genomic_DNA"/>
</dbReference>
<reference evidence="3 4" key="1">
    <citation type="submission" date="2021-06" db="EMBL/GenBank/DDBJ databases">
        <authorList>
            <person name="Palmer J.M."/>
        </authorList>
    </citation>
    <scope>NUCLEOTIDE SEQUENCE [LARGE SCALE GENOMIC DNA]</scope>
    <source>
        <strain evidence="3 4">XR_2019</strain>
        <tissue evidence="3">Muscle</tissue>
    </source>
</reference>